<dbReference type="EC" id="1.2.1.3" evidence="7"/>
<comment type="similarity">
    <text evidence="1 5">Belongs to the aldehyde dehydrogenase family.</text>
</comment>
<evidence type="ECO:0000259" key="6">
    <source>
        <dbReference type="Pfam" id="PF00171"/>
    </source>
</evidence>
<dbReference type="Gene3D" id="3.40.605.10">
    <property type="entry name" value="Aldehyde Dehydrogenase, Chain A, domain 1"/>
    <property type="match status" value="1"/>
</dbReference>
<evidence type="ECO:0000256" key="3">
    <source>
        <dbReference type="ARBA" id="ARBA00023097"/>
    </source>
</evidence>
<evidence type="ECO:0000256" key="1">
    <source>
        <dbReference type="ARBA" id="ARBA00009986"/>
    </source>
</evidence>
<gene>
    <name evidence="7" type="primary">puuC</name>
    <name evidence="7" type="ORF">MPL3356_420020</name>
</gene>
<keyword evidence="3" id="KW-0558">Oxidation</keyword>
<evidence type="ECO:0000256" key="5">
    <source>
        <dbReference type="RuleBase" id="RU003345"/>
    </source>
</evidence>
<sequence length="503" mass="54269">MTIFTRADALSIAAALRPPSRPFIDGDYRNATAARSFKSINPANGEVLAEIESCSPSDVDAAVAVAKATFESGVWSQKHPSERKAVLLRFAELINKNLQELAVLESLDSGKPITDCMTVDVPFTASTIAWHAEAQDKLFSRIASTDNNALGMIVREPLGVVGLVLPWNFPMLMAGWKLGPALATGNSVVLKPSQMTTITALRMAELAVEAGLPAGVLNVVTGSSEVGEALGLHRDVRIISFTGSTEVGRMFLDYSRRSNLKRIVLELGGKNPAVVLADAPNLDFVAEQQAFSILTNMGQNCASNSRLIVHRAIKEELTEKIVAACRNWRLGDPLEPSTQLGPVVGASHCNNIKKYLEKGRAEGATLACGGYQLDRPGYFIEATVFDRVTPDMTIYREEIFGPVLTITEARDDDHAIELANDTEYGLTASLYTTDVGKAHKLSRRLNAGTVSVNCYSEGEISTPFGGFKQSGFGGRDNGLEAHEQYTELKTVWMNLAPPARPGA</sequence>
<dbReference type="InterPro" id="IPR016162">
    <property type="entry name" value="Ald_DH_N"/>
</dbReference>
<dbReference type="CDD" id="cd07112">
    <property type="entry name" value="ALDH_GABALDH-PuuC"/>
    <property type="match status" value="1"/>
</dbReference>
<reference evidence="8" key="1">
    <citation type="submission" date="2014-08" db="EMBL/GenBank/DDBJ databases">
        <authorList>
            <person name="Moulin L."/>
        </authorList>
    </citation>
    <scope>NUCLEOTIDE SEQUENCE [LARGE SCALE GENOMIC DNA]</scope>
</reference>
<dbReference type="PANTHER" id="PTHR11699">
    <property type="entry name" value="ALDEHYDE DEHYDROGENASE-RELATED"/>
    <property type="match status" value="1"/>
</dbReference>
<dbReference type="InterPro" id="IPR029510">
    <property type="entry name" value="Ald_DH_CS_GLU"/>
</dbReference>
<dbReference type="Pfam" id="PF00171">
    <property type="entry name" value="Aldedh"/>
    <property type="match status" value="1"/>
</dbReference>
<dbReference type="GO" id="GO:0004029">
    <property type="term" value="F:aldehyde dehydrogenase (NAD+) activity"/>
    <property type="evidence" value="ECO:0007669"/>
    <property type="project" value="UniProtKB-EC"/>
</dbReference>
<keyword evidence="8" id="KW-1185">Reference proteome</keyword>
<evidence type="ECO:0000256" key="4">
    <source>
        <dbReference type="PROSITE-ProRule" id="PRU10007"/>
    </source>
</evidence>
<dbReference type="FunFam" id="3.40.309.10:FF:000012">
    <property type="entry name" value="Betaine aldehyde dehydrogenase"/>
    <property type="match status" value="1"/>
</dbReference>
<evidence type="ECO:0000256" key="2">
    <source>
        <dbReference type="ARBA" id="ARBA00023002"/>
    </source>
</evidence>
<name>A0A090E5G4_MESPL</name>
<feature type="domain" description="Aldehyde dehydrogenase" evidence="6">
    <location>
        <begin position="32"/>
        <end position="491"/>
    </location>
</feature>
<dbReference type="FunFam" id="3.40.605.10:FF:000001">
    <property type="entry name" value="Aldehyde dehydrogenase 1"/>
    <property type="match status" value="1"/>
</dbReference>
<dbReference type="SUPFAM" id="SSF53720">
    <property type="entry name" value="ALDH-like"/>
    <property type="match status" value="1"/>
</dbReference>
<organism evidence="7 8">
    <name type="scientific">Mesorhizobium plurifarium</name>
    <dbReference type="NCBI Taxonomy" id="69974"/>
    <lineage>
        <taxon>Bacteria</taxon>
        <taxon>Pseudomonadati</taxon>
        <taxon>Pseudomonadota</taxon>
        <taxon>Alphaproteobacteria</taxon>
        <taxon>Hyphomicrobiales</taxon>
        <taxon>Phyllobacteriaceae</taxon>
        <taxon>Mesorhizobium</taxon>
    </lineage>
</organism>
<dbReference type="EMBL" id="CCMZ01000037">
    <property type="protein sequence ID" value="CDX24795.1"/>
    <property type="molecule type" value="Genomic_DNA"/>
</dbReference>
<dbReference type="AlphaFoldDB" id="A0A090E5G4"/>
<keyword evidence="2 5" id="KW-0560">Oxidoreductase</keyword>
<dbReference type="InterPro" id="IPR016161">
    <property type="entry name" value="Ald_DH/histidinol_DH"/>
</dbReference>
<dbReference type="PROSITE" id="PS00687">
    <property type="entry name" value="ALDEHYDE_DEHYDR_GLU"/>
    <property type="match status" value="1"/>
</dbReference>
<proteinExistence type="inferred from homology"/>
<evidence type="ECO:0000313" key="7">
    <source>
        <dbReference type="EMBL" id="CDX24795.1"/>
    </source>
</evidence>
<protein>
    <submittedName>
        <fullName evidence="7">Gamma-Glu-gamma-aminobutyraldehyde dehydrogenase, NAD(P)H-dependent</fullName>
        <ecNumber evidence="7">1.2.1.3</ecNumber>
    </submittedName>
</protein>
<dbReference type="Proteomes" id="UP000045285">
    <property type="component" value="Unassembled WGS sequence"/>
</dbReference>
<dbReference type="Gene3D" id="3.40.309.10">
    <property type="entry name" value="Aldehyde Dehydrogenase, Chain A, domain 2"/>
    <property type="match status" value="1"/>
</dbReference>
<dbReference type="InterPro" id="IPR016163">
    <property type="entry name" value="Ald_DH_C"/>
</dbReference>
<accession>A0A090E5G4</accession>
<feature type="active site" evidence="4">
    <location>
        <position position="266"/>
    </location>
</feature>
<dbReference type="InterPro" id="IPR015590">
    <property type="entry name" value="Aldehyde_DH_dom"/>
</dbReference>
<evidence type="ECO:0000313" key="8">
    <source>
        <dbReference type="Proteomes" id="UP000045285"/>
    </source>
</evidence>